<dbReference type="FunFam" id="3.20.20.80:FF:000322">
    <property type="entry name" value="Probable alpha-L-arabinofuranosidase A"/>
    <property type="match status" value="1"/>
</dbReference>
<proteinExistence type="inferred from homology"/>
<evidence type="ECO:0000313" key="11">
    <source>
        <dbReference type="Proteomes" id="UP000799539"/>
    </source>
</evidence>
<dbReference type="InterPro" id="IPR017853">
    <property type="entry name" value="GH"/>
</dbReference>
<keyword evidence="7" id="KW-0325">Glycoprotein</keyword>
<organism evidence="10 11">
    <name type="scientific">Cercospora zeae-maydis SCOH1-5</name>
    <dbReference type="NCBI Taxonomy" id="717836"/>
    <lineage>
        <taxon>Eukaryota</taxon>
        <taxon>Fungi</taxon>
        <taxon>Dikarya</taxon>
        <taxon>Ascomycota</taxon>
        <taxon>Pezizomycotina</taxon>
        <taxon>Dothideomycetes</taxon>
        <taxon>Dothideomycetidae</taxon>
        <taxon>Mycosphaerellales</taxon>
        <taxon>Mycosphaerellaceae</taxon>
        <taxon>Cercospora</taxon>
    </lineage>
</organism>
<gene>
    <name evidence="10" type="ORF">CERZMDRAFT_101773</name>
</gene>
<evidence type="ECO:0000256" key="3">
    <source>
        <dbReference type="ARBA" id="ARBA00007186"/>
    </source>
</evidence>
<dbReference type="GO" id="GO:0046373">
    <property type="term" value="P:L-arabinose metabolic process"/>
    <property type="evidence" value="ECO:0007669"/>
    <property type="project" value="InterPro"/>
</dbReference>
<evidence type="ECO:0000256" key="4">
    <source>
        <dbReference type="ARBA" id="ARBA00012670"/>
    </source>
</evidence>
<dbReference type="Proteomes" id="UP000799539">
    <property type="component" value="Unassembled WGS sequence"/>
</dbReference>
<comment type="catalytic activity">
    <reaction evidence="1">
        <text>Hydrolysis of terminal non-reducing alpha-L-arabinofuranoside residues in alpha-L-arabinosides.</text>
        <dbReference type="EC" id="3.2.1.55"/>
    </reaction>
</comment>
<dbReference type="EC" id="3.2.1.55" evidence="4"/>
<evidence type="ECO:0000256" key="2">
    <source>
        <dbReference type="ARBA" id="ARBA00004834"/>
    </source>
</evidence>
<feature type="chain" id="PRO_5025373044" description="non-reducing end alpha-L-arabinofuranosidase" evidence="8">
    <location>
        <begin position="17"/>
        <end position="689"/>
    </location>
</feature>
<evidence type="ECO:0000256" key="7">
    <source>
        <dbReference type="ARBA" id="ARBA00023180"/>
    </source>
</evidence>
<dbReference type="InterPro" id="IPR055235">
    <property type="entry name" value="ASD1_cat"/>
</dbReference>
<evidence type="ECO:0000259" key="9">
    <source>
        <dbReference type="SMART" id="SM00813"/>
    </source>
</evidence>
<dbReference type="PANTHER" id="PTHR31776:SF0">
    <property type="entry name" value="ALPHA-L-ARABINOFURANOSIDASE 1"/>
    <property type="match status" value="1"/>
</dbReference>
<feature type="signal peptide" evidence="8">
    <location>
        <begin position="1"/>
        <end position="16"/>
    </location>
</feature>
<comment type="similarity">
    <text evidence="3">Belongs to the glycosyl hydrolase 51 family.</text>
</comment>
<dbReference type="GO" id="GO:0031222">
    <property type="term" value="P:arabinan catabolic process"/>
    <property type="evidence" value="ECO:0007669"/>
    <property type="project" value="UniProtKB-UniPathway"/>
</dbReference>
<protein>
    <recommendedName>
        <fullName evidence="4">non-reducing end alpha-L-arabinofuranosidase</fullName>
        <ecNumber evidence="4">3.2.1.55</ecNumber>
    </recommendedName>
</protein>
<dbReference type="EMBL" id="ML992697">
    <property type="protein sequence ID" value="KAF2208076.1"/>
    <property type="molecule type" value="Genomic_DNA"/>
</dbReference>
<comment type="pathway">
    <text evidence="2">Glycan metabolism; L-arabinan degradation.</text>
</comment>
<dbReference type="AlphaFoldDB" id="A0A6A6F2W8"/>
<evidence type="ECO:0000256" key="6">
    <source>
        <dbReference type="ARBA" id="ARBA00022801"/>
    </source>
</evidence>
<dbReference type="GO" id="GO:0046556">
    <property type="term" value="F:alpha-L-arabinofuranosidase activity"/>
    <property type="evidence" value="ECO:0007669"/>
    <property type="project" value="UniProtKB-EC"/>
</dbReference>
<reference evidence="10" key="1">
    <citation type="journal article" date="2020" name="Stud. Mycol.">
        <title>101 Dothideomycetes genomes: a test case for predicting lifestyles and emergence of pathogens.</title>
        <authorList>
            <person name="Haridas S."/>
            <person name="Albert R."/>
            <person name="Binder M."/>
            <person name="Bloem J."/>
            <person name="Labutti K."/>
            <person name="Salamov A."/>
            <person name="Andreopoulos B."/>
            <person name="Baker S."/>
            <person name="Barry K."/>
            <person name="Bills G."/>
            <person name="Bluhm B."/>
            <person name="Cannon C."/>
            <person name="Castanera R."/>
            <person name="Culley D."/>
            <person name="Daum C."/>
            <person name="Ezra D."/>
            <person name="Gonzalez J."/>
            <person name="Henrissat B."/>
            <person name="Kuo A."/>
            <person name="Liang C."/>
            <person name="Lipzen A."/>
            <person name="Lutzoni F."/>
            <person name="Magnuson J."/>
            <person name="Mondo S."/>
            <person name="Nolan M."/>
            <person name="Ohm R."/>
            <person name="Pangilinan J."/>
            <person name="Park H.-J."/>
            <person name="Ramirez L."/>
            <person name="Alfaro M."/>
            <person name="Sun H."/>
            <person name="Tritt A."/>
            <person name="Yoshinaga Y."/>
            <person name="Zwiers L.-H."/>
            <person name="Turgeon B."/>
            <person name="Goodwin S."/>
            <person name="Spatafora J."/>
            <person name="Crous P."/>
            <person name="Grigoriev I."/>
        </authorList>
    </citation>
    <scope>NUCLEOTIDE SEQUENCE</scope>
    <source>
        <strain evidence="10">SCOH1-5</strain>
    </source>
</reference>
<dbReference type="Pfam" id="PF22848">
    <property type="entry name" value="ASD1_dom"/>
    <property type="match status" value="1"/>
</dbReference>
<keyword evidence="11" id="KW-1185">Reference proteome</keyword>
<dbReference type="InterPro" id="IPR010720">
    <property type="entry name" value="Alpha-L-AF_C"/>
</dbReference>
<dbReference type="PANTHER" id="PTHR31776">
    <property type="entry name" value="ALPHA-L-ARABINOFURANOSIDASE 1"/>
    <property type="match status" value="1"/>
</dbReference>
<dbReference type="InterPro" id="IPR051563">
    <property type="entry name" value="Glycosyl_Hydrolase_51"/>
</dbReference>
<dbReference type="SUPFAM" id="SSF51445">
    <property type="entry name" value="(Trans)glycosidases"/>
    <property type="match status" value="1"/>
</dbReference>
<dbReference type="OrthoDB" id="406864at2759"/>
<dbReference type="Gene3D" id="3.20.20.80">
    <property type="entry name" value="Glycosidases"/>
    <property type="match status" value="1"/>
</dbReference>
<name>A0A6A6F2W8_9PEZI</name>
<evidence type="ECO:0000256" key="8">
    <source>
        <dbReference type="SAM" id="SignalP"/>
    </source>
</evidence>
<feature type="domain" description="Alpha-L-arabinofuranosidase C-terminal" evidence="9">
    <location>
        <begin position="452"/>
        <end position="652"/>
    </location>
</feature>
<accession>A0A6A6F2W8</accession>
<evidence type="ECO:0000256" key="1">
    <source>
        <dbReference type="ARBA" id="ARBA00001462"/>
    </source>
</evidence>
<dbReference type="SMART" id="SM00813">
    <property type="entry name" value="Alpha-L-AF_C"/>
    <property type="match status" value="1"/>
</dbReference>
<sequence length="689" mass="75452">MRQALVVAACIASCAAVDIRVAPSGGNITGKFGHPYGYGFLHEDINNSGDGGIYAELIRNRAFQYSPAFPVSTTGYFPIGGATLSIANLSEPLSGALPASLQVTAPSGYGSDPVGFENEGYWGMDVRQQKYTGSFWVRGAYTGSFTASLKSNLTEDVFGSVQVESQAKANEWVEHTFELVPERDAPNSNNTFSLTFDAAAVEGDALHFNLISLFPPTYKDRKNGLRIDIAQALAEMNPHFLRFPGGNMLEGLTNDTYWDWKDTLGPLKDRPGFQGVWNYQQTHGLGMMEYLEWAEDMDLEIVIGVWAGLALNGDVTPEADLQPFIDDALNEIEFVRGAADTTWGARRAELGHPEPFELNYVEIGNEDWLAGYPEGWDSYREYRFPLFYNAIREKYPDIQVISSAATSDPPSAPEDALDFPPDAIGDYHPYRTPDELVEEFNRFDNDIGHIVGEVAATHVNGVTEPRWETGLYFYPWWQGAVGEAISLIGYERNSDRIPGTFYAPVLKNENSWQWAITLIQFAADPKMTTKAVTWYCWSLFAHHPITHTLPATSNSSFGPVYWAAGKDESRNDAFVWKAAVYNTTNSSSVPISVNFAGVTAGTLANLTVLTNSGENGYAYNDPHTGINVVETTSSILTAGAGGVFSFELPELSVAVLDTDQTVVGNGTSPPPGYGTPPGYGKRSLRRFAA</sequence>
<dbReference type="UniPathway" id="UPA00667"/>
<evidence type="ECO:0000313" key="10">
    <source>
        <dbReference type="EMBL" id="KAF2208076.1"/>
    </source>
</evidence>
<keyword evidence="5 8" id="KW-0732">Signal</keyword>
<evidence type="ECO:0000256" key="5">
    <source>
        <dbReference type="ARBA" id="ARBA00022729"/>
    </source>
</evidence>
<dbReference type="Pfam" id="PF06964">
    <property type="entry name" value="Alpha-L-AF_C"/>
    <property type="match status" value="1"/>
</dbReference>
<keyword evidence="6 10" id="KW-0378">Hydrolase</keyword>